<dbReference type="PANTHER" id="PTHR28037">
    <property type="entry name" value="ALCOHOL O-ACETYLTRANSFERASE 1-RELATED"/>
    <property type="match status" value="1"/>
</dbReference>
<dbReference type="InterPro" id="IPR001242">
    <property type="entry name" value="Condensation_dom"/>
</dbReference>
<dbReference type="InterPro" id="IPR023213">
    <property type="entry name" value="CAT-like_dom_sf"/>
</dbReference>
<dbReference type="Proteomes" id="UP000584867">
    <property type="component" value="Unassembled WGS sequence"/>
</dbReference>
<dbReference type="PANTHER" id="PTHR28037:SF1">
    <property type="entry name" value="ALCOHOL O-ACETYLTRANSFERASE 1-RELATED"/>
    <property type="match status" value="1"/>
</dbReference>
<reference evidence="2 3" key="1">
    <citation type="submission" date="2020-08" db="EMBL/GenBank/DDBJ databases">
        <title>Genomic Encyclopedia of Type Strains, Phase IV (KMG-V): Genome sequencing to study the core and pangenomes of soil and plant-associated prokaryotes.</title>
        <authorList>
            <person name="Whitman W."/>
        </authorList>
    </citation>
    <scope>NUCLEOTIDE SEQUENCE [LARGE SCALE GENOMIC DNA]</scope>
    <source>
        <strain evidence="2 3">X5P3</strain>
    </source>
</reference>
<dbReference type="GO" id="GO:0003824">
    <property type="term" value="F:catalytic activity"/>
    <property type="evidence" value="ECO:0007669"/>
    <property type="project" value="InterPro"/>
</dbReference>
<comment type="caution">
    <text evidence="2">The sequence shown here is derived from an EMBL/GenBank/DDBJ whole genome shotgun (WGS) entry which is preliminary data.</text>
</comment>
<evidence type="ECO:0000259" key="1">
    <source>
        <dbReference type="Pfam" id="PF00668"/>
    </source>
</evidence>
<proteinExistence type="predicted"/>
<sequence length="470" mass="52685">MKKNSRENADGASGQAGCRSRRLLLLERTMYREGCTPFTAVFPLHLVGTLQENRLRNALARVQAKHPLLRCVVEEKTNGPCFVMRDQPAPIPLRVVERQSEDHWQVETRWEWTKPFTQEEPLVRLVWLRGDGVHELLLLAHHCICDGHSGIHLLHDLLRVYDEPEQELGSYEALGTVEDLVPAEGLRDRKVRSQARRNVLILRTLSLLKRLLPHKPAAPQVAPEQIYFHRWSVDRAAVEGLTERCRAENTTILAAASIAFMQAFRDVRGVKALNKTYTMVNARRFLPQLGTDALFGLVPGVPLLMKDLPQPQEMGAESFWQRARSVKTAMTAQMDRLGAGLYSTLLTLEAMHDSYASMVTDTERAAVARHVTLSNMGRIDLPQQYGDFRLERIYSPLVMVSPTPANTVVLSSFGGVMEFAIISDEHSLPHTQATAIAERAMQILRAVAPAQERHAAVAAHQPSAMQVVTT</sequence>
<name>A0A7W8E8S5_9BACT</name>
<gene>
    <name evidence="2" type="ORF">HDF15_001191</name>
</gene>
<dbReference type="AlphaFoldDB" id="A0A7W8E8S5"/>
<protein>
    <submittedName>
        <fullName evidence="2">NRPS condensation-like uncharacterized protein</fullName>
    </submittedName>
</protein>
<dbReference type="Gene3D" id="3.30.559.10">
    <property type="entry name" value="Chloramphenicol acetyltransferase-like domain"/>
    <property type="match status" value="1"/>
</dbReference>
<feature type="domain" description="Condensation" evidence="1">
    <location>
        <begin position="44"/>
        <end position="166"/>
    </location>
</feature>
<dbReference type="Pfam" id="PF00668">
    <property type="entry name" value="Condensation"/>
    <property type="match status" value="1"/>
</dbReference>
<accession>A0A7W8E8S5</accession>
<dbReference type="EMBL" id="JACHIO010000004">
    <property type="protein sequence ID" value="MBB5062854.1"/>
    <property type="molecule type" value="Genomic_DNA"/>
</dbReference>
<dbReference type="SUPFAM" id="SSF52777">
    <property type="entry name" value="CoA-dependent acyltransferases"/>
    <property type="match status" value="2"/>
</dbReference>
<dbReference type="InterPro" id="IPR052058">
    <property type="entry name" value="Alcohol_O-acetyltransferase"/>
</dbReference>
<evidence type="ECO:0000313" key="2">
    <source>
        <dbReference type="EMBL" id="MBB5062854.1"/>
    </source>
</evidence>
<dbReference type="RefSeq" id="WP_184253600.1">
    <property type="nucleotide sequence ID" value="NZ_JACHIO010000004.1"/>
</dbReference>
<organism evidence="2 3">
    <name type="scientific">Granulicella mallensis</name>
    <dbReference type="NCBI Taxonomy" id="940614"/>
    <lineage>
        <taxon>Bacteria</taxon>
        <taxon>Pseudomonadati</taxon>
        <taxon>Acidobacteriota</taxon>
        <taxon>Terriglobia</taxon>
        <taxon>Terriglobales</taxon>
        <taxon>Acidobacteriaceae</taxon>
        <taxon>Granulicella</taxon>
    </lineage>
</organism>
<evidence type="ECO:0000313" key="3">
    <source>
        <dbReference type="Proteomes" id="UP000584867"/>
    </source>
</evidence>